<name>A0A1X2HBW0_SYNRA</name>
<dbReference type="STRING" id="13706.A0A1X2HBW0"/>
<keyword evidence="9" id="KW-1185">Reference proteome</keyword>
<dbReference type="InterPro" id="IPR017441">
    <property type="entry name" value="Protein_kinase_ATP_BS"/>
</dbReference>
<feature type="compositionally biased region" description="Basic and acidic residues" evidence="5">
    <location>
        <begin position="45"/>
        <end position="68"/>
    </location>
</feature>
<keyword evidence="8" id="KW-0808">Transferase</keyword>
<reference evidence="8 9" key="1">
    <citation type="submission" date="2016-07" db="EMBL/GenBank/DDBJ databases">
        <title>Pervasive Adenine N6-methylation of Active Genes in Fungi.</title>
        <authorList>
            <consortium name="DOE Joint Genome Institute"/>
            <person name="Mondo S.J."/>
            <person name="Dannebaum R.O."/>
            <person name="Kuo R.C."/>
            <person name="Labutti K."/>
            <person name="Haridas S."/>
            <person name="Kuo A."/>
            <person name="Salamov A."/>
            <person name="Ahrendt S.R."/>
            <person name="Lipzen A."/>
            <person name="Sullivan W."/>
            <person name="Andreopoulos W.B."/>
            <person name="Clum A."/>
            <person name="Lindquist E."/>
            <person name="Daum C."/>
            <person name="Ramamoorthy G.K."/>
            <person name="Gryganskyi A."/>
            <person name="Culley D."/>
            <person name="Magnuson J.K."/>
            <person name="James T.Y."/>
            <person name="O'Malley M.A."/>
            <person name="Stajich J.E."/>
            <person name="Spatafora J.W."/>
            <person name="Visel A."/>
            <person name="Grigoriev I.V."/>
        </authorList>
    </citation>
    <scope>NUCLEOTIDE SEQUENCE [LARGE SCALE GENOMIC DNA]</scope>
    <source>
        <strain evidence="8 9">NRRL 2496</strain>
    </source>
</reference>
<accession>A0A1X2HBW0</accession>
<dbReference type="SUPFAM" id="SSF49879">
    <property type="entry name" value="SMAD/FHA domain"/>
    <property type="match status" value="1"/>
</dbReference>
<dbReference type="FunFam" id="3.30.200.20:FF:000042">
    <property type="entry name" value="Aurora kinase A"/>
    <property type="match status" value="1"/>
</dbReference>
<feature type="domain" description="FHA" evidence="6">
    <location>
        <begin position="128"/>
        <end position="184"/>
    </location>
</feature>
<feature type="compositionally biased region" description="Polar residues" evidence="5">
    <location>
        <begin position="93"/>
        <end position="103"/>
    </location>
</feature>
<dbReference type="SUPFAM" id="SSF56112">
    <property type="entry name" value="Protein kinase-like (PK-like)"/>
    <property type="match status" value="1"/>
</dbReference>
<dbReference type="Gene3D" id="2.60.200.20">
    <property type="match status" value="1"/>
</dbReference>
<dbReference type="Gene3D" id="1.10.510.10">
    <property type="entry name" value="Transferase(Phosphotransferase) domain 1"/>
    <property type="match status" value="1"/>
</dbReference>
<dbReference type="GO" id="GO:0004672">
    <property type="term" value="F:protein kinase activity"/>
    <property type="evidence" value="ECO:0007669"/>
    <property type="project" value="InterPro"/>
</dbReference>
<dbReference type="InParanoid" id="A0A1X2HBW0"/>
<dbReference type="Proteomes" id="UP000242180">
    <property type="component" value="Unassembled WGS sequence"/>
</dbReference>
<evidence type="ECO:0000256" key="3">
    <source>
        <dbReference type="ARBA" id="ARBA00022840"/>
    </source>
</evidence>
<evidence type="ECO:0000313" key="9">
    <source>
        <dbReference type="Proteomes" id="UP000242180"/>
    </source>
</evidence>
<dbReference type="PROSITE" id="PS00108">
    <property type="entry name" value="PROTEIN_KINASE_ST"/>
    <property type="match status" value="1"/>
</dbReference>
<evidence type="ECO:0000256" key="2">
    <source>
        <dbReference type="ARBA" id="ARBA00022741"/>
    </source>
</evidence>
<protein>
    <submittedName>
        <fullName evidence="8">Kinase-like domain-containing protein</fullName>
    </submittedName>
</protein>
<dbReference type="PROSITE" id="PS50011">
    <property type="entry name" value="PROTEIN_KINASE_DOM"/>
    <property type="match status" value="1"/>
</dbReference>
<feature type="region of interest" description="Disordered" evidence="5">
    <location>
        <begin position="18"/>
        <end position="103"/>
    </location>
</feature>
<dbReference type="InterPro" id="IPR000719">
    <property type="entry name" value="Prot_kinase_dom"/>
</dbReference>
<dbReference type="PANTHER" id="PTHR24347">
    <property type="entry name" value="SERINE/THREONINE-PROTEIN KINASE"/>
    <property type="match status" value="1"/>
</dbReference>
<dbReference type="FunCoup" id="A0A1X2HBW0">
    <property type="interactions" value="603"/>
</dbReference>
<dbReference type="Pfam" id="PF00498">
    <property type="entry name" value="FHA"/>
    <property type="match status" value="1"/>
</dbReference>
<organism evidence="8 9">
    <name type="scientific">Syncephalastrum racemosum</name>
    <name type="common">Filamentous fungus</name>
    <dbReference type="NCBI Taxonomy" id="13706"/>
    <lineage>
        <taxon>Eukaryota</taxon>
        <taxon>Fungi</taxon>
        <taxon>Fungi incertae sedis</taxon>
        <taxon>Mucoromycota</taxon>
        <taxon>Mucoromycotina</taxon>
        <taxon>Mucoromycetes</taxon>
        <taxon>Mucorales</taxon>
        <taxon>Syncephalastraceae</taxon>
        <taxon>Syncephalastrum</taxon>
    </lineage>
</organism>
<comment type="caution">
    <text evidence="8">The sequence shown here is derived from an EMBL/GenBank/DDBJ whole genome shotgun (WGS) entry which is preliminary data.</text>
</comment>
<keyword evidence="2 4" id="KW-0547">Nucleotide-binding</keyword>
<keyword evidence="8" id="KW-0418">Kinase</keyword>
<dbReference type="PROSITE" id="PS50006">
    <property type="entry name" value="FHA_DOMAIN"/>
    <property type="match status" value="1"/>
</dbReference>
<dbReference type="SMART" id="SM00240">
    <property type="entry name" value="FHA"/>
    <property type="match status" value="1"/>
</dbReference>
<feature type="compositionally biased region" description="Polar residues" evidence="5">
    <location>
        <begin position="18"/>
        <end position="32"/>
    </location>
</feature>
<feature type="compositionally biased region" description="Low complexity" evidence="5">
    <location>
        <begin position="69"/>
        <end position="84"/>
    </location>
</feature>
<dbReference type="InterPro" id="IPR011009">
    <property type="entry name" value="Kinase-like_dom_sf"/>
</dbReference>
<dbReference type="FunFam" id="1.10.510.10:FF:000571">
    <property type="entry name" value="Maternal embryonic leucine zipper kinase"/>
    <property type="match status" value="1"/>
</dbReference>
<dbReference type="Pfam" id="PF00069">
    <property type="entry name" value="Pkinase"/>
    <property type="match status" value="1"/>
</dbReference>
<dbReference type="OMA" id="VMLYICL"/>
<evidence type="ECO:0000256" key="1">
    <source>
        <dbReference type="ARBA" id="ARBA00005575"/>
    </source>
</evidence>
<dbReference type="InterPro" id="IPR000253">
    <property type="entry name" value="FHA_dom"/>
</dbReference>
<dbReference type="GO" id="GO:0005524">
    <property type="term" value="F:ATP binding"/>
    <property type="evidence" value="ECO:0007669"/>
    <property type="project" value="UniProtKB-UniRule"/>
</dbReference>
<sequence length="531" mass="60302">MATTPQFKQLASSLSQFQVMESNETNHGSTATPLDRKRTKQGSSGHDDEDHEDEARGPSKLTRTERTTTAESSSSSRRSSGSDTPAADYDQPDWTNNPKAFGFIQSQVPGVPSKYLVREPGDKSRTGYLFGRGDASDIYVDNREVSRRHCILYTEHVADGEYRGVKIFIEDLSNNGTWVDRLPLERHQRRCLASGETISLKYARRGEPTLNFRFLVSPNFMARTFHEEYKLGEVLGRGNFATVYFALRKTDKAKVAAKVISKSKFEKRPKMLPSIIHETCILMSLEPHACVVQIERVFNESKYIYLVLEYVAGGELFDYVVEHGHLSSTETRFVFLQLFTAIQFLHKRNIVHRDLKPENVLLADKNTLQIKISDFGLAKIQQGADPFESQCGTPNYVAPEILRNVAHRAYGKECDLWSVGVMLYICLSGIPPFSDDHSPLPMREQILRGEYEYPSPYCDLISASARDLIDRLLTVDPTKRLTAEEALEHPWMKEEEDKLKDMCHAVSPDYYNQLSGVSETLSLEMTQPQQY</sequence>
<dbReference type="EMBL" id="MCGN01000005">
    <property type="protein sequence ID" value="ORY96298.1"/>
    <property type="molecule type" value="Genomic_DNA"/>
</dbReference>
<dbReference type="CDD" id="cd05117">
    <property type="entry name" value="STKc_CAMK"/>
    <property type="match status" value="1"/>
</dbReference>
<feature type="domain" description="Protein kinase" evidence="7">
    <location>
        <begin position="229"/>
        <end position="492"/>
    </location>
</feature>
<evidence type="ECO:0000256" key="4">
    <source>
        <dbReference type="PROSITE-ProRule" id="PRU10141"/>
    </source>
</evidence>
<evidence type="ECO:0000259" key="7">
    <source>
        <dbReference type="PROSITE" id="PS50011"/>
    </source>
</evidence>
<evidence type="ECO:0000313" key="8">
    <source>
        <dbReference type="EMBL" id="ORY96298.1"/>
    </source>
</evidence>
<comment type="similarity">
    <text evidence="1">Belongs to the protein kinase superfamily. CAMK Ser/Thr protein kinase family. CHEK2 subfamily.</text>
</comment>
<dbReference type="OrthoDB" id="407410at2759"/>
<proteinExistence type="inferred from homology"/>
<evidence type="ECO:0000256" key="5">
    <source>
        <dbReference type="SAM" id="MobiDB-lite"/>
    </source>
</evidence>
<feature type="binding site" evidence="4">
    <location>
        <position position="258"/>
    </location>
    <ligand>
        <name>ATP</name>
        <dbReference type="ChEBI" id="CHEBI:30616"/>
    </ligand>
</feature>
<gene>
    <name evidence="8" type="ORF">BCR43DRAFT_457869</name>
</gene>
<dbReference type="AlphaFoldDB" id="A0A1X2HBW0"/>
<evidence type="ECO:0000259" key="6">
    <source>
        <dbReference type="PROSITE" id="PS50006"/>
    </source>
</evidence>
<dbReference type="InterPro" id="IPR008271">
    <property type="entry name" value="Ser/Thr_kinase_AS"/>
</dbReference>
<dbReference type="SMART" id="SM00220">
    <property type="entry name" value="S_TKc"/>
    <property type="match status" value="1"/>
</dbReference>
<dbReference type="InterPro" id="IPR008984">
    <property type="entry name" value="SMAD_FHA_dom_sf"/>
</dbReference>
<dbReference type="CDD" id="cd00060">
    <property type="entry name" value="FHA"/>
    <property type="match status" value="1"/>
</dbReference>
<dbReference type="PROSITE" id="PS00107">
    <property type="entry name" value="PROTEIN_KINASE_ATP"/>
    <property type="match status" value="1"/>
</dbReference>
<keyword evidence="3 4" id="KW-0067">ATP-binding</keyword>